<protein>
    <submittedName>
        <fullName evidence="1">DUF3277 family protein</fullName>
    </submittedName>
</protein>
<dbReference type="Proteomes" id="UP000659698">
    <property type="component" value="Unassembled WGS sequence"/>
</dbReference>
<sequence length="149" mass="15750">MAGVKTYDPKNVQVILGGTPASGFTDGTFISVAPDEDLYTKTIGADGEASRARSNNKSATVTLTLKQTSSTNDVLSTFVAADQVSDSGVFPLMIKEIGSGRTLVFAQAAWVQRFPDLAYSKEVEDREWVIAVGQMDIFIGGNSFSGAAS</sequence>
<proteinExistence type="predicted"/>
<gene>
    <name evidence="1" type="ORF">H7U12_13275</name>
</gene>
<dbReference type="Pfam" id="PF11681">
    <property type="entry name" value="Phage_Tube_PhiTE"/>
    <property type="match status" value="1"/>
</dbReference>
<evidence type="ECO:0000313" key="2">
    <source>
        <dbReference type="Proteomes" id="UP000659698"/>
    </source>
</evidence>
<dbReference type="InterPro" id="IPR021695">
    <property type="entry name" value="Phage_KPP10_Orf10"/>
</dbReference>
<organism evidence="1 2">
    <name type="scientific">Rufibacter sediminis</name>
    <dbReference type="NCBI Taxonomy" id="2762756"/>
    <lineage>
        <taxon>Bacteria</taxon>
        <taxon>Pseudomonadati</taxon>
        <taxon>Bacteroidota</taxon>
        <taxon>Cytophagia</taxon>
        <taxon>Cytophagales</taxon>
        <taxon>Hymenobacteraceae</taxon>
        <taxon>Rufibacter</taxon>
    </lineage>
</organism>
<evidence type="ECO:0000313" key="1">
    <source>
        <dbReference type="EMBL" id="MBC3540659.1"/>
    </source>
</evidence>
<dbReference type="EMBL" id="JACOAF010000030">
    <property type="protein sequence ID" value="MBC3540659.1"/>
    <property type="molecule type" value="Genomic_DNA"/>
</dbReference>
<dbReference type="NCBIfam" id="NF047581">
    <property type="entry name" value="gp105_phage_fam"/>
    <property type="match status" value="1"/>
</dbReference>
<reference evidence="1 2" key="1">
    <citation type="journal article" date="2019" name="Int. J. Syst. Evol. Microbiol.">
        <title>Rufibacter sediminis sp. nov., isolated from freshwater lake sediment.</title>
        <authorList>
            <person name="Qu J.H."/>
            <person name="Zhang L.J."/>
            <person name="Fu Y.H."/>
            <person name="Li H.F."/>
        </authorList>
    </citation>
    <scope>NUCLEOTIDE SEQUENCE [LARGE SCALE GENOMIC DNA]</scope>
    <source>
        <strain evidence="1 2">H-1</strain>
    </source>
</reference>
<dbReference type="RefSeq" id="WP_186638693.1">
    <property type="nucleotide sequence ID" value="NZ_JACOAF010000030.1"/>
</dbReference>
<keyword evidence="2" id="KW-1185">Reference proteome</keyword>
<name>A0ABR6VU34_9BACT</name>
<comment type="caution">
    <text evidence="1">The sequence shown here is derived from an EMBL/GenBank/DDBJ whole genome shotgun (WGS) entry which is preliminary data.</text>
</comment>
<accession>A0ABR6VU34</accession>